<dbReference type="AlphaFoldDB" id="A0A166GBT5"/>
<evidence type="ECO:0000313" key="2">
    <source>
        <dbReference type="EMBL" id="KZP17677.1"/>
    </source>
</evidence>
<name>A0A166GBT5_9AGAM</name>
<dbReference type="Proteomes" id="UP000076532">
    <property type="component" value="Unassembled WGS sequence"/>
</dbReference>
<proteinExistence type="predicted"/>
<dbReference type="EMBL" id="KV417693">
    <property type="protein sequence ID" value="KZP09730.1"/>
    <property type="molecule type" value="Genomic_DNA"/>
</dbReference>
<protein>
    <submittedName>
        <fullName evidence="2">Uncharacterized protein</fullName>
    </submittedName>
</protein>
<accession>A0A166GBT5</accession>
<evidence type="ECO:0000313" key="3">
    <source>
        <dbReference type="Proteomes" id="UP000076532"/>
    </source>
</evidence>
<reference evidence="2 3" key="1">
    <citation type="journal article" date="2016" name="Mol. Biol. Evol.">
        <title>Comparative Genomics of Early-Diverging Mushroom-Forming Fungi Provides Insights into the Origins of Lignocellulose Decay Capabilities.</title>
        <authorList>
            <person name="Nagy L.G."/>
            <person name="Riley R."/>
            <person name="Tritt A."/>
            <person name="Adam C."/>
            <person name="Daum C."/>
            <person name="Floudas D."/>
            <person name="Sun H."/>
            <person name="Yadav J.S."/>
            <person name="Pangilinan J."/>
            <person name="Larsson K.H."/>
            <person name="Matsuura K."/>
            <person name="Barry K."/>
            <person name="Labutti K."/>
            <person name="Kuo R."/>
            <person name="Ohm R.A."/>
            <person name="Bhattacharya S.S."/>
            <person name="Shirouzu T."/>
            <person name="Yoshinaga Y."/>
            <person name="Martin F.M."/>
            <person name="Grigoriev I.V."/>
            <person name="Hibbett D.S."/>
        </authorList>
    </citation>
    <scope>NUCLEOTIDE SEQUENCE [LARGE SCALE GENOMIC DNA]</scope>
    <source>
        <strain evidence="2 3">CBS 109695</strain>
    </source>
</reference>
<organism evidence="2 3">
    <name type="scientific">Athelia psychrophila</name>
    <dbReference type="NCBI Taxonomy" id="1759441"/>
    <lineage>
        <taxon>Eukaryota</taxon>
        <taxon>Fungi</taxon>
        <taxon>Dikarya</taxon>
        <taxon>Basidiomycota</taxon>
        <taxon>Agaricomycotina</taxon>
        <taxon>Agaricomycetes</taxon>
        <taxon>Agaricomycetidae</taxon>
        <taxon>Atheliales</taxon>
        <taxon>Atheliaceae</taxon>
        <taxon>Athelia</taxon>
    </lineage>
</organism>
<keyword evidence="3" id="KW-1185">Reference proteome</keyword>
<gene>
    <name evidence="2" type="ORF">FIBSPDRAFT_864668</name>
    <name evidence="1" type="ORF">FIBSPDRAFT_873299</name>
</gene>
<evidence type="ECO:0000313" key="1">
    <source>
        <dbReference type="EMBL" id="KZP09730.1"/>
    </source>
</evidence>
<dbReference type="EMBL" id="KV417580">
    <property type="protein sequence ID" value="KZP17677.1"/>
    <property type="molecule type" value="Genomic_DNA"/>
</dbReference>
<sequence>MPVSTSQLPEDAHCSSRQWRGIINSNNTLAKHCARCHRTYTIERTIHDPQNPCVVPHVYVRTLKKIPGIAEPQYVSLCCSTDALVERGEKSGGYCFVGQHTEDEEAVDYNETSVVGCYENNRYECLQTCLAATHKKIVWKDSCIRYGVE</sequence>